<accession>A0AAW1RI86</accession>
<protein>
    <recommendedName>
        <fullName evidence="4">COX assembly mitochondrial protein</fullName>
    </recommendedName>
</protein>
<dbReference type="EMBL" id="JALJOU010000036">
    <property type="protein sequence ID" value="KAK9833452.1"/>
    <property type="molecule type" value="Genomic_DNA"/>
</dbReference>
<evidence type="ECO:0000313" key="2">
    <source>
        <dbReference type="EMBL" id="KAK9833452.1"/>
    </source>
</evidence>
<reference evidence="2 3" key="1">
    <citation type="journal article" date="2024" name="Nat. Commun.">
        <title>Phylogenomics reveals the evolutionary origins of lichenization in chlorophyte algae.</title>
        <authorList>
            <person name="Puginier C."/>
            <person name="Libourel C."/>
            <person name="Otte J."/>
            <person name="Skaloud P."/>
            <person name="Haon M."/>
            <person name="Grisel S."/>
            <person name="Petersen M."/>
            <person name="Berrin J.G."/>
            <person name="Delaux P.M."/>
            <person name="Dal Grande F."/>
            <person name="Keller J."/>
        </authorList>
    </citation>
    <scope>NUCLEOTIDE SEQUENCE [LARGE SCALE GENOMIC DNA]</scope>
    <source>
        <strain evidence="2 3">SAG 245.80</strain>
    </source>
</reference>
<name>A0AAW1RI86_9CHLO</name>
<sequence>MAEKERTKEERVKDERGPSLRLQEKFQEKSEYENRHEAKEAALTACVAKHRALFKCYKRGCWGFSRCCGEEHDAFWKCYTQERGVNKTIVGHTVETWAEKLGLFNKDAKERLEASKARARAPDD</sequence>
<evidence type="ECO:0000313" key="3">
    <source>
        <dbReference type="Proteomes" id="UP001445335"/>
    </source>
</evidence>
<dbReference type="Proteomes" id="UP001445335">
    <property type="component" value="Unassembled WGS sequence"/>
</dbReference>
<evidence type="ECO:0000256" key="1">
    <source>
        <dbReference type="SAM" id="MobiDB-lite"/>
    </source>
</evidence>
<gene>
    <name evidence="2" type="ORF">WJX81_006476</name>
</gene>
<organism evidence="2 3">
    <name type="scientific">Elliptochloris bilobata</name>
    <dbReference type="NCBI Taxonomy" id="381761"/>
    <lineage>
        <taxon>Eukaryota</taxon>
        <taxon>Viridiplantae</taxon>
        <taxon>Chlorophyta</taxon>
        <taxon>core chlorophytes</taxon>
        <taxon>Trebouxiophyceae</taxon>
        <taxon>Trebouxiophyceae incertae sedis</taxon>
        <taxon>Elliptochloris clade</taxon>
        <taxon>Elliptochloris</taxon>
    </lineage>
</organism>
<evidence type="ECO:0008006" key="4">
    <source>
        <dbReference type="Google" id="ProtNLM"/>
    </source>
</evidence>
<feature type="region of interest" description="Disordered" evidence="1">
    <location>
        <begin position="1"/>
        <end position="26"/>
    </location>
</feature>
<dbReference type="AlphaFoldDB" id="A0AAW1RI86"/>
<keyword evidence="3" id="KW-1185">Reference proteome</keyword>
<comment type="caution">
    <text evidence="2">The sequence shown here is derived from an EMBL/GenBank/DDBJ whole genome shotgun (WGS) entry which is preliminary data.</text>
</comment>
<proteinExistence type="predicted"/>